<evidence type="ECO:0000313" key="2">
    <source>
        <dbReference type="Proteomes" id="UP000077552"/>
    </source>
</evidence>
<sequence>MSIPKYNFIFLLHVSRSGSTYLSRLLAENCGNLAVISETNYFRILIAHQKIYKEYQPNKLANLILEDPKFKAFKFSYAEVLKQLQRCDNHKQAIFSVTKMILEKLQIENINNVLIKDGGLVDFMPEIASQFEEFKIIHIKRDPRACINSILHTPKAFYKGRSSMGWDDIEFCVNQYQKYMGKMERISLSIGSILTIAYEDLVKDKNQVVQNVITYLKLQPSTEDKTRTDNYLRKQEFRIHRNIYRSSQIERTDAWQKELKKWEIIYIESRLKSLIPNPSILHKKSNLLVSMFLAKKNHLMGMINLNIYRIRRYLLKGNLNMFFLKVRLKANR</sequence>
<evidence type="ECO:0000313" key="1">
    <source>
        <dbReference type="EMBL" id="OAD89981.1"/>
    </source>
</evidence>
<dbReference type="SUPFAM" id="SSF52540">
    <property type="entry name" value="P-loop containing nucleoside triphosphate hydrolases"/>
    <property type="match status" value="1"/>
</dbReference>
<organism evidence="1 2">
    <name type="scientific">Aequorivita soesokkakensis</name>
    <dbReference type="NCBI Taxonomy" id="1385699"/>
    <lineage>
        <taxon>Bacteria</taxon>
        <taxon>Pseudomonadati</taxon>
        <taxon>Bacteroidota</taxon>
        <taxon>Flavobacteriia</taxon>
        <taxon>Flavobacteriales</taxon>
        <taxon>Flavobacteriaceae</taxon>
        <taxon>Aequorivita</taxon>
    </lineage>
</organism>
<dbReference type="InterPro" id="IPR027417">
    <property type="entry name" value="P-loop_NTPase"/>
</dbReference>
<name>A0A1A9LB68_9FLAO</name>
<dbReference type="STRING" id="1385699.A7A78_08280"/>
<dbReference type="EMBL" id="LXIE01000051">
    <property type="protein sequence ID" value="OAD89981.1"/>
    <property type="molecule type" value="Genomic_DNA"/>
</dbReference>
<comment type="caution">
    <text evidence="1">The sequence shown here is derived from an EMBL/GenBank/DDBJ whole genome shotgun (WGS) entry which is preliminary data.</text>
</comment>
<dbReference type="RefSeq" id="WP_068763235.1">
    <property type="nucleotide sequence ID" value="NZ_LXIE01000051.1"/>
</dbReference>
<dbReference type="Proteomes" id="UP000077552">
    <property type="component" value="Unassembled WGS sequence"/>
</dbReference>
<keyword evidence="2" id="KW-1185">Reference proteome</keyword>
<dbReference type="AlphaFoldDB" id="A0A1A9LB68"/>
<dbReference type="OrthoDB" id="5432096at2"/>
<dbReference type="Gene3D" id="3.40.50.300">
    <property type="entry name" value="P-loop containing nucleotide triphosphate hydrolases"/>
    <property type="match status" value="1"/>
</dbReference>
<dbReference type="Pfam" id="PF13469">
    <property type="entry name" value="Sulfotransfer_3"/>
    <property type="match status" value="1"/>
</dbReference>
<reference evidence="1 2" key="1">
    <citation type="submission" date="2016-05" db="EMBL/GenBank/DDBJ databases">
        <title>Genome sequencing of Vitellibacter soesokkakensis RSSK-12.</title>
        <authorList>
            <person name="Thevarajoo S."/>
            <person name="Selvaratnam C."/>
            <person name="Goh K.M."/>
            <person name="Chan K.-G."/>
            <person name="Chong C.S."/>
        </authorList>
    </citation>
    <scope>NUCLEOTIDE SEQUENCE [LARGE SCALE GENOMIC DNA]</scope>
    <source>
        <strain evidence="1 2">RSSK-12</strain>
    </source>
</reference>
<accession>A0A1A9LB68</accession>
<protein>
    <recommendedName>
        <fullName evidence="3">Sulfotransferase domain-containing protein</fullName>
    </recommendedName>
</protein>
<gene>
    <name evidence="1" type="ORF">A7A78_08280</name>
</gene>
<evidence type="ECO:0008006" key="3">
    <source>
        <dbReference type="Google" id="ProtNLM"/>
    </source>
</evidence>
<proteinExistence type="predicted"/>